<evidence type="ECO:0000256" key="8">
    <source>
        <dbReference type="ARBA" id="ARBA00035185"/>
    </source>
</evidence>
<comment type="subcellular location">
    <subcellularLocation>
        <location evidence="1">Mitochondrion</location>
    </subcellularLocation>
</comment>
<evidence type="ECO:0000256" key="5">
    <source>
        <dbReference type="ARBA" id="ARBA00023128"/>
    </source>
</evidence>
<accession>W7I7V4</accession>
<evidence type="ECO:0000313" key="11">
    <source>
        <dbReference type="Proteomes" id="UP000024837"/>
    </source>
</evidence>
<keyword evidence="11" id="KW-1185">Reference proteome</keyword>
<dbReference type="HOGENOM" id="CLU_1085945_0_0_1"/>
<keyword evidence="5" id="KW-0496">Mitochondrion</keyword>
<evidence type="ECO:0000256" key="6">
    <source>
        <dbReference type="ARBA" id="ARBA00023163"/>
    </source>
</evidence>
<protein>
    <recommendedName>
        <fullName evidence="8">Large ribosomal subunit protein mL67</fullName>
    </recommendedName>
</protein>
<dbReference type="GO" id="GO:0003735">
    <property type="term" value="F:structural constituent of ribosome"/>
    <property type="evidence" value="ECO:0007669"/>
    <property type="project" value="TreeGrafter"/>
</dbReference>
<dbReference type="InterPro" id="IPR024629">
    <property type="entry name" value="Ribosomal_mL67"/>
</dbReference>
<evidence type="ECO:0000256" key="2">
    <source>
        <dbReference type="ARBA" id="ARBA00010741"/>
    </source>
</evidence>
<evidence type="ECO:0000256" key="4">
    <source>
        <dbReference type="ARBA" id="ARBA00023015"/>
    </source>
</evidence>
<keyword evidence="6" id="KW-0804">Transcription</keyword>
<reference evidence="10 11" key="1">
    <citation type="submission" date="2013-05" db="EMBL/GenBank/DDBJ databases">
        <title>Drechslerella stenobrocha genome reveals carnivorous origination and mechanical trapping mechanism of predatory fungi.</title>
        <authorList>
            <person name="Liu X."/>
            <person name="Zhang W."/>
            <person name="Liu K."/>
        </authorList>
    </citation>
    <scope>NUCLEOTIDE SEQUENCE [LARGE SCALE GENOMIC DNA]</scope>
    <source>
        <strain evidence="10 11">248</strain>
    </source>
</reference>
<keyword evidence="7" id="KW-0687">Ribonucleoprotein</keyword>
<organism evidence="10 11">
    <name type="scientific">Drechslerella stenobrocha 248</name>
    <dbReference type="NCBI Taxonomy" id="1043628"/>
    <lineage>
        <taxon>Eukaryota</taxon>
        <taxon>Fungi</taxon>
        <taxon>Dikarya</taxon>
        <taxon>Ascomycota</taxon>
        <taxon>Pezizomycotina</taxon>
        <taxon>Orbiliomycetes</taxon>
        <taxon>Orbiliales</taxon>
        <taxon>Orbiliaceae</taxon>
        <taxon>Drechslerella</taxon>
    </lineage>
</organism>
<proteinExistence type="inferred from homology"/>
<feature type="region of interest" description="Disordered" evidence="9">
    <location>
        <begin position="238"/>
        <end position="257"/>
    </location>
</feature>
<evidence type="ECO:0000256" key="1">
    <source>
        <dbReference type="ARBA" id="ARBA00004173"/>
    </source>
</evidence>
<keyword evidence="4" id="KW-0805">Transcription regulation</keyword>
<sequence length="285" mass="32594">MRPSTALCAKLAPLPKKITAHSLIRRLPEKKFTKRTPIREQLKQTRAREYPKDDIGDLSREANPLGSHIYFYTNIATKRVIYSLYQTLNNTKALKQITFMGKKSVPATLRKDMWTPFLTATFTNSATGLKAFQHLRELRRLHETQWDKELLTKPVRERSKILQDQRANSIADLAAICKRDVKGKEQVRVRWMNIYDAEYAAEWPSSVTHGLETQQYLRFSARRVGKFEPLPSRAPVVEAESGKPVKQSGAKAKAKAGVEDKAQVAEILPPAAEEEKKPKTGLWRW</sequence>
<dbReference type="OrthoDB" id="5333655at2759"/>
<evidence type="ECO:0000313" key="10">
    <source>
        <dbReference type="EMBL" id="EWC48182.1"/>
    </source>
</evidence>
<keyword evidence="3" id="KW-0689">Ribosomal protein</keyword>
<dbReference type="GO" id="GO:0000150">
    <property type="term" value="F:DNA strand exchange activity"/>
    <property type="evidence" value="ECO:0007669"/>
    <property type="project" value="InterPro"/>
</dbReference>
<name>W7I7V4_9PEZI</name>
<gene>
    <name evidence="10" type="ORF">DRE_02286</name>
</gene>
<evidence type="ECO:0000256" key="9">
    <source>
        <dbReference type="SAM" id="MobiDB-lite"/>
    </source>
</evidence>
<dbReference type="AlphaFoldDB" id="W7I7V4"/>
<comment type="similarity">
    <text evidence="2">Belongs to the mitochondrion-specific ribosomal protein mL67 family.</text>
</comment>
<evidence type="ECO:0000256" key="7">
    <source>
        <dbReference type="ARBA" id="ARBA00023274"/>
    </source>
</evidence>
<dbReference type="Pfam" id="PF12829">
    <property type="entry name" value="Mhr1"/>
    <property type="match status" value="1"/>
</dbReference>
<dbReference type="PANTHER" id="PTHR28184:SF1">
    <property type="entry name" value="LARGE RIBOSOMAL SUBUNIT PROTEIN ML67"/>
    <property type="match status" value="1"/>
</dbReference>
<dbReference type="PANTHER" id="PTHR28184">
    <property type="entry name" value="MITOCHONDRIAL HOMOLOGOUS RECOMBINATION PROTEIN 1"/>
    <property type="match status" value="1"/>
</dbReference>
<dbReference type="GO" id="GO:0005840">
    <property type="term" value="C:ribosome"/>
    <property type="evidence" value="ECO:0007669"/>
    <property type="project" value="UniProtKB-KW"/>
</dbReference>
<evidence type="ECO:0000256" key="3">
    <source>
        <dbReference type="ARBA" id="ARBA00022980"/>
    </source>
</evidence>
<dbReference type="EMBL" id="KI966401">
    <property type="protein sequence ID" value="EWC48182.1"/>
    <property type="molecule type" value="Genomic_DNA"/>
</dbReference>
<dbReference type="Proteomes" id="UP000024837">
    <property type="component" value="Unassembled WGS sequence"/>
</dbReference>
<dbReference type="GO" id="GO:0005739">
    <property type="term" value="C:mitochondrion"/>
    <property type="evidence" value="ECO:0007669"/>
    <property type="project" value="UniProtKB-SubCell"/>
</dbReference>
<dbReference type="GO" id="GO:1990904">
    <property type="term" value="C:ribonucleoprotein complex"/>
    <property type="evidence" value="ECO:0007669"/>
    <property type="project" value="UniProtKB-KW"/>
</dbReference>
<dbReference type="GO" id="GO:0003697">
    <property type="term" value="F:single-stranded DNA binding"/>
    <property type="evidence" value="ECO:0007669"/>
    <property type="project" value="InterPro"/>
</dbReference>